<dbReference type="SFLD" id="SFLDG01136">
    <property type="entry name" value="C1.6:_Phosphoserine_Phosphatas"/>
    <property type="match status" value="1"/>
</dbReference>
<dbReference type="RefSeq" id="WP_004421149.1">
    <property type="nucleotide sequence ID" value="NZ_AHOP02000001.1"/>
</dbReference>
<dbReference type="Gene3D" id="3.40.50.1000">
    <property type="entry name" value="HAD superfamily/HAD-like"/>
    <property type="match status" value="1"/>
</dbReference>
<dbReference type="SFLD" id="SFLDS00003">
    <property type="entry name" value="Haloacid_Dehalogenase"/>
    <property type="match status" value="1"/>
</dbReference>
<evidence type="ECO:0000256" key="1">
    <source>
        <dbReference type="ARBA" id="ARBA00001946"/>
    </source>
</evidence>
<dbReference type="Pfam" id="PF00702">
    <property type="entry name" value="Hydrolase"/>
    <property type="match status" value="1"/>
</dbReference>
<dbReference type="SUPFAM" id="SSF56784">
    <property type="entry name" value="HAD-like"/>
    <property type="match status" value="1"/>
</dbReference>
<protein>
    <submittedName>
        <fullName evidence="8">Putative 3-deoxy-manno-octulosonate-8-phosphatase</fullName>
    </submittedName>
</protein>
<evidence type="ECO:0000313" key="8">
    <source>
        <dbReference type="EMBL" id="EMO43170.1"/>
    </source>
</evidence>
<dbReference type="FunFam" id="3.40.50.1000:FF:000029">
    <property type="entry name" value="3-deoxy-D-manno-octulosonate 8-phosphate phosphatase KdsC"/>
    <property type="match status" value="1"/>
</dbReference>
<evidence type="ECO:0000313" key="9">
    <source>
        <dbReference type="Proteomes" id="UP000012153"/>
    </source>
</evidence>
<dbReference type="InterPro" id="IPR036412">
    <property type="entry name" value="HAD-like_sf"/>
</dbReference>
<dbReference type="EMBL" id="AHOP02000001">
    <property type="protein sequence ID" value="EMO43170.1"/>
    <property type="molecule type" value="Genomic_DNA"/>
</dbReference>
<keyword evidence="6 7" id="KW-0460">Magnesium</keyword>
<feature type="binding site" evidence="7">
    <location>
        <position position="24"/>
    </location>
    <ligand>
        <name>Mg(2+)</name>
        <dbReference type="ChEBI" id="CHEBI:18420"/>
    </ligand>
</feature>
<evidence type="ECO:0000256" key="6">
    <source>
        <dbReference type="ARBA" id="ARBA00022842"/>
    </source>
</evidence>
<evidence type="ECO:0000256" key="7">
    <source>
        <dbReference type="PIRSR" id="PIRSR006118-2"/>
    </source>
</evidence>
<dbReference type="GO" id="GO:0046872">
    <property type="term" value="F:metal ion binding"/>
    <property type="evidence" value="ECO:0007669"/>
    <property type="project" value="UniProtKB-KW"/>
</dbReference>
<dbReference type="InterPro" id="IPR050793">
    <property type="entry name" value="CMP-NeuNAc_synthase"/>
</dbReference>
<keyword evidence="4 7" id="KW-0479">Metal-binding</keyword>
<organism evidence="8 9">
    <name type="scientific">Leptospira noguchii serovar Autumnalis str. ZUN142</name>
    <dbReference type="NCBI Taxonomy" id="1085540"/>
    <lineage>
        <taxon>Bacteria</taxon>
        <taxon>Pseudomonadati</taxon>
        <taxon>Spirochaetota</taxon>
        <taxon>Spirochaetia</taxon>
        <taxon>Leptospirales</taxon>
        <taxon>Leptospiraceae</taxon>
        <taxon>Leptospira</taxon>
    </lineage>
</organism>
<evidence type="ECO:0000256" key="3">
    <source>
        <dbReference type="ARBA" id="ARBA00011881"/>
    </source>
</evidence>
<name>M6UF48_9LEPT</name>
<sequence>MTFRFAFNFFFKEKLKNVELLIIDVDGVLTDGKLYYTEDGEVQKVFDVKDGLGIKLANKEIILAIMSGNPSAIIKRRAQDLGIKYCFVGIVDKAECLRNLMKELNLAKEKVAYIGDDLNDLVVRPLVNCFVCPSDAHRIIIQQSDIVLSSKGGNGAVREFTDRVLIAKGILNDYSIKGVTEGNV</sequence>
<keyword evidence="5" id="KW-0378">Hydrolase</keyword>
<dbReference type="GO" id="GO:0016788">
    <property type="term" value="F:hydrolase activity, acting on ester bonds"/>
    <property type="evidence" value="ECO:0007669"/>
    <property type="project" value="InterPro"/>
</dbReference>
<comment type="caution">
    <text evidence="8">The sequence shown here is derived from an EMBL/GenBank/DDBJ whole genome shotgun (WGS) entry which is preliminary data.</text>
</comment>
<dbReference type="InterPro" id="IPR010023">
    <property type="entry name" value="KdsC_fam"/>
</dbReference>
<dbReference type="PANTHER" id="PTHR21485">
    <property type="entry name" value="HAD SUPERFAMILY MEMBERS CMAS AND KDSC"/>
    <property type="match status" value="1"/>
</dbReference>
<comment type="cofactor">
    <cofactor evidence="1 7">
        <name>Mg(2+)</name>
        <dbReference type="ChEBI" id="CHEBI:18420"/>
    </cofactor>
</comment>
<dbReference type="PANTHER" id="PTHR21485:SF3">
    <property type="entry name" value="N-ACYLNEURAMINATE CYTIDYLYLTRANSFERASE"/>
    <property type="match status" value="1"/>
</dbReference>
<dbReference type="Proteomes" id="UP000012153">
    <property type="component" value="Unassembled WGS sequence"/>
</dbReference>
<dbReference type="InterPro" id="IPR023214">
    <property type="entry name" value="HAD_sf"/>
</dbReference>
<dbReference type="SFLD" id="SFLDG01138">
    <property type="entry name" value="C1.6.2:_Deoxy-d-mannose-octulo"/>
    <property type="match status" value="1"/>
</dbReference>
<dbReference type="PIRSF" id="PIRSF006118">
    <property type="entry name" value="KDO8-P_Ptase"/>
    <property type="match status" value="1"/>
</dbReference>
<dbReference type="GO" id="GO:0008781">
    <property type="term" value="F:N-acylneuraminate cytidylyltransferase activity"/>
    <property type="evidence" value="ECO:0007669"/>
    <property type="project" value="TreeGrafter"/>
</dbReference>
<evidence type="ECO:0000256" key="5">
    <source>
        <dbReference type="ARBA" id="ARBA00022801"/>
    </source>
</evidence>
<evidence type="ECO:0000256" key="2">
    <source>
        <dbReference type="ARBA" id="ARBA00005893"/>
    </source>
</evidence>
<evidence type="ECO:0000256" key="4">
    <source>
        <dbReference type="ARBA" id="ARBA00022723"/>
    </source>
</evidence>
<accession>M6UF48</accession>
<feature type="binding site" evidence="7">
    <location>
        <position position="116"/>
    </location>
    <ligand>
        <name>Mg(2+)</name>
        <dbReference type="ChEBI" id="CHEBI:18420"/>
    </ligand>
</feature>
<comment type="similarity">
    <text evidence="2">Belongs to the KdsC family.</text>
</comment>
<dbReference type="AlphaFoldDB" id="M6UF48"/>
<reference evidence="8 9" key="1">
    <citation type="submission" date="2013-01" db="EMBL/GenBank/DDBJ databases">
        <authorList>
            <person name="Harkins D.M."/>
            <person name="Durkin A.S."/>
            <person name="Brinkac L.M."/>
            <person name="Haft D.H."/>
            <person name="Selengut J.D."/>
            <person name="Sanka R."/>
            <person name="DePew J."/>
            <person name="Purushe J."/>
            <person name="Matthias M.A."/>
            <person name="Vinetz J.M."/>
            <person name="Sutton G.G."/>
            <person name="Nierman W.C."/>
            <person name="Fouts D.E."/>
        </authorList>
    </citation>
    <scope>NUCLEOTIDE SEQUENCE [LARGE SCALE GENOMIC DNA]</scope>
    <source>
        <strain evidence="8 9">ZUN142</strain>
    </source>
</reference>
<dbReference type="NCBIfam" id="TIGR01670">
    <property type="entry name" value="KdsC-phosphatas"/>
    <property type="match status" value="1"/>
</dbReference>
<gene>
    <name evidence="8" type="ORF">LEP1GSC186_2484</name>
</gene>
<feature type="binding site" evidence="7">
    <location>
        <position position="26"/>
    </location>
    <ligand>
        <name>substrate</name>
    </ligand>
</feature>
<comment type="subunit">
    <text evidence="3">Homotetramer.</text>
</comment>
<proteinExistence type="inferred from homology"/>